<keyword evidence="5" id="KW-0699">rRNA-binding</keyword>
<evidence type="ECO:0000256" key="4">
    <source>
        <dbReference type="ARBA" id="ARBA00035483"/>
    </source>
</evidence>
<dbReference type="GO" id="GO:1990904">
    <property type="term" value="C:ribonucleoprotein complex"/>
    <property type="evidence" value="ECO:0007669"/>
    <property type="project" value="UniProtKB-KW"/>
</dbReference>
<keyword evidence="3 5" id="KW-0687">Ribonucleoprotein</keyword>
<dbReference type="InterPro" id="IPR028909">
    <property type="entry name" value="bL21-like"/>
</dbReference>
<gene>
    <name evidence="6" type="primary">rplU</name>
    <name evidence="6" type="ORF">COY90_01850</name>
</gene>
<dbReference type="PANTHER" id="PTHR21349">
    <property type="entry name" value="50S RIBOSOMAL PROTEIN L21"/>
    <property type="match status" value="1"/>
</dbReference>
<dbReference type="GO" id="GO:0003735">
    <property type="term" value="F:structural constituent of ribosome"/>
    <property type="evidence" value="ECO:0007669"/>
    <property type="project" value="InterPro"/>
</dbReference>
<comment type="function">
    <text evidence="5">This protein binds to 23S rRNA in the presence of protein L20.</text>
</comment>
<evidence type="ECO:0000256" key="3">
    <source>
        <dbReference type="ARBA" id="ARBA00023274"/>
    </source>
</evidence>
<dbReference type="InterPro" id="IPR001787">
    <property type="entry name" value="Ribosomal_bL21"/>
</dbReference>
<evidence type="ECO:0000313" key="7">
    <source>
        <dbReference type="Proteomes" id="UP000230108"/>
    </source>
</evidence>
<accession>A0A2M7QD99</accession>
<dbReference type="NCBIfam" id="TIGR00061">
    <property type="entry name" value="L21"/>
    <property type="match status" value="1"/>
</dbReference>
<organism evidence="6 7">
    <name type="scientific">Candidatus Roizmanbacteria bacterium CG_4_10_14_0_8_um_filter_39_9</name>
    <dbReference type="NCBI Taxonomy" id="1974829"/>
    <lineage>
        <taxon>Bacteria</taxon>
        <taxon>Candidatus Roizmaniibacteriota</taxon>
    </lineage>
</organism>
<dbReference type="Proteomes" id="UP000230108">
    <property type="component" value="Unassembled WGS sequence"/>
</dbReference>
<sequence>MTKFSVVKTGGKQYIVKPEDILVVDRMPQKENEVIELETLATFDEEGKDVELGAPFLAVKTKATVLEHMKGEKLRISKFKAKVRYRRVTGFRPYLTKIQIVK</sequence>
<dbReference type="GO" id="GO:0005840">
    <property type="term" value="C:ribosome"/>
    <property type="evidence" value="ECO:0007669"/>
    <property type="project" value="UniProtKB-KW"/>
</dbReference>
<dbReference type="GO" id="GO:0005737">
    <property type="term" value="C:cytoplasm"/>
    <property type="evidence" value="ECO:0007669"/>
    <property type="project" value="UniProtKB-ARBA"/>
</dbReference>
<evidence type="ECO:0000256" key="5">
    <source>
        <dbReference type="RuleBase" id="RU000562"/>
    </source>
</evidence>
<evidence type="ECO:0000313" key="6">
    <source>
        <dbReference type="EMBL" id="PIY69189.1"/>
    </source>
</evidence>
<reference evidence="7" key="1">
    <citation type="submission" date="2017-09" db="EMBL/GenBank/DDBJ databases">
        <title>Depth-based differentiation of microbial function through sediment-hosted aquifers and enrichment of novel symbionts in the deep terrestrial subsurface.</title>
        <authorList>
            <person name="Probst A.J."/>
            <person name="Ladd B."/>
            <person name="Jarett J.K."/>
            <person name="Geller-Mcgrath D.E."/>
            <person name="Sieber C.M.K."/>
            <person name="Emerson J.B."/>
            <person name="Anantharaman K."/>
            <person name="Thomas B.C."/>
            <person name="Malmstrom R."/>
            <person name="Stieglmeier M."/>
            <person name="Klingl A."/>
            <person name="Woyke T."/>
            <person name="Ryan C.M."/>
            <person name="Banfield J.F."/>
        </authorList>
    </citation>
    <scope>NUCLEOTIDE SEQUENCE [LARGE SCALE GENOMIC DNA]</scope>
</reference>
<keyword evidence="5" id="KW-0694">RNA-binding</keyword>
<keyword evidence="2 5" id="KW-0689">Ribosomal protein</keyword>
<evidence type="ECO:0000256" key="1">
    <source>
        <dbReference type="ARBA" id="ARBA00008563"/>
    </source>
</evidence>
<dbReference type="InterPro" id="IPR036164">
    <property type="entry name" value="bL21-like_sf"/>
</dbReference>
<dbReference type="SUPFAM" id="SSF141091">
    <property type="entry name" value="L21p-like"/>
    <property type="match status" value="1"/>
</dbReference>
<dbReference type="GO" id="GO:0019843">
    <property type="term" value="F:rRNA binding"/>
    <property type="evidence" value="ECO:0007669"/>
    <property type="project" value="UniProtKB-KW"/>
</dbReference>
<proteinExistence type="inferred from homology"/>
<comment type="similarity">
    <text evidence="1 5">Belongs to the bacterial ribosomal protein bL21 family.</text>
</comment>
<evidence type="ECO:0000256" key="2">
    <source>
        <dbReference type="ARBA" id="ARBA00022980"/>
    </source>
</evidence>
<comment type="caution">
    <text evidence="6">The sequence shown here is derived from an EMBL/GenBank/DDBJ whole genome shotgun (WGS) entry which is preliminary data.</text>
</comment>
<name>A0A2M7QD99_9BACT</name>
<protein>
    <recommendedName>
        <fullName evidence="4 5">50S ribosomal protein L21</fullName>
    </recommendedName>
</protein>
<dbReference type="AlphaFoldDB" id="A0A2M7QD99"/>
<dbReference type="EMBL" id="PFLF01000043">
    <property type="protein sequence ID" value="PIY69189.1"/>
    <property type="molecule type" value="Genomic_DNA"/>
</dbReference>
<dbReference type="PANTHER" id="PTHR21349:SF0">
    <property type="entry name" value="LARGE RIBOSOMAL SUBUNIT PROTEIN BL21M"/>
    <property type="match status" value="1"/>
</dbReference>
<dbReference type="Pfam" id="PF00829">
    <property type="entry name" value="Ribosomal_L21p"/>
    <property type="match status" value="1"/>
</dbReference>
<dbReference type="GO" id="GO:0006412">
    <property type="term" value="P:translation"/>
    <property type="evidence" value="ECO:0007669"/>
    <property type="project" value="InterPro"/>
</dbReference>